<dbReference type="InterPro" id="IPR010918">
    <property type="entry name" value="PurM-like_C_dom"/>
</dbReference>
<evidence type="ECO:0000256" key="12">
    <source>
        <dbReference type="ARBA" id="ARBA00032931"/>
    </source>
</evidence>
<dbReference type="InterPro" id="IPR036921">
    <property type="entry name" value="PurM-like_N_sf"/>
</dbReference>
<comment type="pathway">
    <text evidence="2 15">Purine metabolism; IMP biosynthesis via de novo pathway; 5-amino-1-(5-phospho-D-ribosyl)imidazole from N(2)-formyl-N(1)-(5-phospho-D-ribosyl)glycinamide: step 2/2.</text>
</comment>
<dbReference type="FunFam" id="3.90.650.10:FF:000011">
    <property type="entry name" value="Phosphoribosylformylglycinamidine cyclo-ligase"/>
    <property type="match status" value="1"/>
</dbReference>
<evidence type="ECO:0000256" key="2">
    <source>
        <dbReference type="ARBA" id="ARBA00004686"/>
    </source>
</evidence>
<dbReference type="GO" id="GO:0046084">
    <property type="term" value="P:adenine biosynthetic process"/>
    <property type="evidence" value="ECO:0007669"/>
    <property type="project" value="TreeGrafter"/>
</dbReference>
<evidence type="ECO:0000256" key="1">
    <source>
        <dbReference type="ARBA" id="ARBA00004496"/>
    </source>
</evidence>
<dbReference type="GO" id="GO:0004641">
    <property type="term" value="F:phosphoribosylformylglycinamidine cyclo-ligase activity"/>
    <property type="evidence" value="ECO:0007669"/>
    <property type="project" value="UniProtKB-UniRule"/>
</dbReference>
<dbReference type="PANTHER" id="PTHR10520:SF12">
    <property type="entry name" value="TRIFUNCTIONAL PURINE BIOSYNTHETIC PROTEIN ADENOSINE-3"/>
    <property type="match status" value="1"/>
</dbReference>
<dbReference type="Gene3D" id="3.90.650.10">
    <property type="entry name" value="PurM-like C-terminal domain"/>
    <property type="match status" value="1"/>
</dbReference>
<dbReference type="PANTHER" id="PTHR10520">
    <property type="entry name" value="TRIFUNCTIONAL PURINE BIOSYNTHETIC PROTEIN ADENOSINE-3-RELATED"/>
    <property type="match status" value="1"/>
</dbReference>
<evidence type="ECO:0000313" key="19">
    <source>
        <dbReference type="Proteomes" id="UP000184731"/>
    </source>
</evidence>
<comment type="subcellular location">
    <subcellularLocation>
        <location evidence="1 15">Cytoplasm</location>
    </subcellularLocation>
</comment>
<keyword evidence="7 15" id="KW-0436">Ligase</keyword>
<keyword evidence="9 15" id="KW-0658">Purine biosynthesis</keyword>
<evidence type="ECO:0000256" key="4">
    <source>
        <dbReference type="ARBA" id="ARBA00013047"/>
    </source>
</evidence>
<keyword evidence="6 15" id="KW-0963">Cytoplasm</keyword>
<comment type="similarity">
    <text evidence="3 15">Belongs to the AIR synthase family.</text>
</comment>
<dbReference type="GO" id="GO:0005524">
    <property type="term" value="F:ATP binding"/>
    <property type="evidence" value="ECO:0007669"/>
    <property type="project" value="UniProtKB-KW"/>
</dbReference>
<sequence>MTSTSTGSSSTYEKAGVSIIAGEKLVDKIKKINPTIGGFAGIYKLDEERSLVACTDGVGTKLELGIKMQRYEDLGQDLVAMSVNDLIVCGARPLFFLDYFATGKLDIDVAHRVIKGIVKACQDSSCLLLGGETAEMPGFYDNNKFDLAGFAVGEVQNAEIIDGKNIKESDIIVGLPSSGFHSNGYSLVRKIMADNHLTLETPFEGKTIGHYLTEPTKLYVKDILNLKKQITIKGMAHITGGGLTNIARILPEKLVYDIDKSKIPVPSIIKYFQTLGEISDDEAFTVWNMGMGFALVIDQNEFEKLKRILPESFIVGKIISLAQKK</sequence>
<evidence type="ECO:0000256" key="11">
    <source>
        <dbReference type="ARBA" id="ARBA00031908"/>
    </source>
</evidence>
<dbReference type="UniPathway" id="UPA00074">
    <property type="reaction ID" value="UER00129"/>
</dbReference>
<dbReference type="GO" id="GO:0005829">
    <property type="term" value="C:cytosol"/>
    <property type="evidence" value="ECO:0007669"/>
    <property type="project" value="TreeGrafter"/>
</dbReference>
<feature type="domain" description="PurM-like C-terminal" evidence="17">
    <location>
        <begin position="168"/>
        <end position="318"/>
    </location>
</feature>
<feature type="domain" description="PurM-like N-terminal" evidence="16">
    <location>
        <begin position="40"/>
        <end position="155"/>
    </location>
</feature>
<proteinExistence type="inferred from homology"/>
<comment type="catalytic activity">
    <reaction evidence="14 15">
        <text>2-formamido-N(1)-(5-O-phospho-beta-D-ribosyl)acetamidine + ATP = 5-amino-1-(5-phospho-beta-D-ribosyl)imidazole + ADP + phosphate + H(+)</text>
        <dbReference type="Rhea" id="RHEA:23032"/>
        <dbReference type="ChEBI" id="CHEBI:15378"/>
        <dbReference type="ChEBI" id="CHEBI:30616"/>
        <dbReference type="ChEBI" id="CHEBI:43474"/>
        <dbReference type="ChEBI" id="CHEBI:137981"/>
        <dbReference type="ChEBI" id="CHEBI:147287"/>
        <dbReference type="ChEBI" id="CHEBI:456216"/>
        <dbReference type="EC" id="6.3.3.1"/>
    </reaction>
</comment>
<evidence type="ECO:0000256" key="10">
    <source>
        <dbReference type="ARBA" id="ARBA00022840"/>
    </source>
</evidence>
<evidence type="ECO:0000259" key="17">
    <source>
        <dbReference type="Pfam" id="PF02769"/>
    </source>
</evidence>
<dbReference type="HAMAP" id="MF_00741">
    <property type="entry name" value="AIRS"/>
    <property type="match status" value="1"/>
</dbReference>
<evidence type="ECO:0000313" key="18">
    <source>
        <dbReference type="EMBL" id="APJ03390.1"/>
    </source>
</evidence>
<dbReference type="RefSeq" id="WP_148697122.1">
    <property type="nucleotide sequence ID" value="NZ_CP017834.1"/>
</dbReference>
<dbReference type="InterPro" id="IPR036676">
    <property type="entry name" value="PurM-like_C_sf"/>
</dbReference>
<dbReference type="NCBIfam" id="TIGR00878">
    <property type="entry name" value="purM"/>
    <property type="match status" value="1"/>
</dbReference>
<keyword evidence="19" id="KW-1185">Reference proteome</keyword>
<dbReference type="STRING" id="1915309.AXG55_05510"/>
<evidence type="ECO:0000256" key="9">
    <source>
        <dbReference type="ARBA" id="ARBA00022755"/>
    </source>
</evidence>
<dbReference type="EC" id="6.3.3.1" evidence="4 15"/>
<dbReference type="CDD" id="cd02196">
    <property type="entry name" value="PurM"/>
    <property type="match status" value="1"/>
</dbReference>
<accession>A0A1L4CZL7</accession>
<evidence type="ECO:0000256" key="13">
    <source>
        <dbReference type="ARBA" id="ARBA00033093"/>
    </source>
</evidence>
<protein>
    <recommendedName>
        <fullName evidence="5 15">Phosphoribosylformylglycinamidine cyclo-ligase</fullName>
        <ecNumber evidence="4 15">6.3.3.1</ecNumber>
    </recommendedName>
    <alternativeName>
        <fullName evidence="12 15">AIR synthase</fullName>
    </alternativeName>
    <alternativeName>
        <fullName evidence="13 15">AIRS</fullName>
    </alternativeName>
    <alternativeName>
        <fullName evidence="11 15">Phosphoribosyl-aminoimidazole synthetase</fullName>
    </alternativeName>
</protein>
<dbReference type="GO" id="GO:0006189">
    <property type="term" value="P:'de novo' IMP biosynthetic process"/>
    <property type="evidence" value="ECO:0007669"/>
    <property type="project" value="UniProtKB-UniRule"/>
</dbReference>
<name>A0A1L4CZL7_9BACT</name>
<dbReference type="EMBL" id="CP017834">
    <property type="protein sequence ID" value="APJ03390.1"/>
    <property type="molecule type" value="Genomic_DNA"/>
</dbReference>
<evidence type="ECO:0000256" key="15">
    <source>
        <dbReference type="HAMAP-Rule" id="MF_00741"/>
    </source>
</evidence>
<reference evidence="18 19" key="1">
    <citation type="submission" date="2016-10" db="EMBL/GenBank/DDBJ databases">
        <title>Silvanigrella aquatica sp. nov., isolated from a freshwater lake located in the Black Forest, Germany, description of Silvanigrellaceae fam. nov., Silvanigrellales ord. nov., reclassification of the order Bdellovibrionales in the class Oligoflexia, reclassification of the families Bacteriovoracaceae and Halobacteriovoraceae in the new order Bacteriovoracales ord. nov., and reclassification of the family Pseudobacteriovoracaceae in the order Oligoflexiales.</title>
        <authorList>
            <person name="Hahn M.W."/>
            <person name="Schmidt J."/>
            <person name="Koll U."/>
            <person name="Rohde M."/>
            <person name="Verbag S."/>
            <person name="Pitt A."/>
            <person name="Nakai R."/>
            <person name="Naganuma T."/>
            <person name="Lang E."/>
        </authorList>
    </citation>
    <scope>NUCLEOTIDE SEQUENCE [LARGE SCALE GENOMIC DNA]</scope>
    <source>
        <strain evidence="18 19">MWH-Nonnen-W8red</strain>
    </source>
</reference>
<dbReference type="AlphaFoldDB" id="A0A1L4CZL7"/>
<dbReference type="KEGG" id="saqi:AXG55_05510"/>
<dbReference type="Pfam" id="PF00586">
    <property type="entry name" value="AIRS"/>
    <property type="match status" value="1"/>
</dbReference>
<gene>
    <name evidence="15" type="primary">purM</name>
    <name evidence="18" type="ORF">AXG55_05510</name>
</gene>
<keyword evidence="8 15" id="KW-0547">Nucleotide-binding</keyword>
<evidence type="ECO:0000256" key="7">
    <source>
        <dbReference type="ARBA" id="ARBA00022598"/>
    </source>
</evidence>
<dbReference type="Gene3D" id="3.30.1330.10">
    <property type="entry name" value="PurM-like, N-terminal domain"/>
    <property type="match status" value="1"/>
</dbReference>
<dbReference type="InterPro" id="IPR016188">
    <property type="entry name" value="PurM-like_N"/>
</dbReference>
<evidence type="ECO:0000259" key="16">
    <source>
        <dbReference type="Pfam" id="PF00586"/>
    </source>
</evidence>
<evidence type="ECO:0000256" key="5">
    <source>
        <dbReference type="ARBA" id="ARBA00020367"/>
    </source>
</evidence>
<evidence type="ECO:0000256" key="6">
    <source>
        <dbReference type="ARBA" id="ARBA00022490"/>
    </source>
</evidence>
<dbReference type="Pfam" id="PF02769">
    <property type="entry name" value="AIRS_C"/>
    <property type="match status" value="1"/>
</dbReference>
<dbReference type="InterPro" id="IPR004733">
    <property type="entry name" value="PurM_cligase"/>
</dbReference>
<dbReference type="GO" id="GO:0004637">
    <property type="term" value="F:phosphoribosylamine-glycine ligase activity"/>
    <property type="evidence" value="ECO:0007669"/>
    <property type="project" value="TreeGrafter"/>
</dbReference>
<dbReference type="Proteomes" id="UP000184731">
    <property type="component" value="Chromosome"/>
</dbReference>
<evidence type="ECO:0000256" key="3">
    <source>
        <dbReference type="ARBA" id="ARBA00010280"/>
    </source>
</evidence>
<evidence type="ECO:0000256" key="8">
    <source>
        <dbReference type="ARBA" id="ARBA00022741"/>
    </source>
</evidence>
<organism evidence="18 19">
    <name type="scientific">Silvanigrella aquatica</name>
    <dbReference type="NCBI Taxonomy" id="1915309"/>
    <lineage>
        <taxon>Bacteria</taxon>
        <taxon>Pseudomonadati</taxon>
        <taxon>Bdellovibrionota</taxon>
        <taxon>Oligoflexia</taxon>
        <taxon>Silvanigrellales</taxon>
        <taxon>Silvanigrellaceae</taxon>
        <taxon>Silvanigrella</taxon>
    </lineage>
</organism>
<dbReference type="SUPFAM" id="SSF56042">
    <property type="entry name" value="PurM C-terminal domain-like"/>
    <property type="match status" value="1"/>
</dbReference>
<dbReference type="SUPFAM" id="SSF55326">
    <property type="entry name" value="PurM N-terminal domain-like"/>
    <property type="match status" value="1"/>
</dbReference>
<keyword evidence="10 15" id="KW-0067">ATP-binding</keyword>
<dbReference type="OrthoDB" id="5289275at2"/>
<evidence type="ECO:0000256" key="14">
    <source>
        <dbReference type="ARBA" id="ARBA00049057"/>
    </source>
</evidence>